<gene>
    <name evidence="17" type="primary">znf830_1</name>
    <name evidence="17" type="ORF">AVEN_163139_3</name>
</gene>
<reference evidence="17 18" key="1">
    <citation type="journal article" date="2019" name="Sci. Rep.">
        <title>Orb-weaving spider Araneus ventricosus genome elucidates the spidroin gene catalogue.</title>
        <authorList>
            <person name="Kono N."/>
            <person name="Nakamura H."/>
            <person name="Ohtoshi R."/>
            <person name="Moran D.A.P."/>
            <person name="Shinohara A."/>
            <person name="Yoshida Y."/>
            <person name="Fujiwara M."/>
            <person name="Mori M."/>
            <person name="Tomita M."/>
            <person name="Arakawa K."/>
        </authorList>
    </citation>
    <scope>NUCLEOTIDE SEQUENCE [LARGE SCALE GENOMIC DNA]</scope>
</reference>
<dbReference type="Gene3D" id="3.30.160.60">
    <property type="entry name" value="Classic Zinc Finger"/>
    <property type="match status" value="1"/>
</dbReference>
<feature type="domain" description="U1-type" evidence="16">
    <location>
        <begin position="21"/>
        <end position="55"/>
    </location>
</feature>
<feature type="compositionally biased region" description="Polar residues" evidence="15">
    <location>
        <begin position="122"/>
        <end position="131"/>
    </location>
</feature>
<dbReference type="GO" id="GO:0005681">
    <property type="term" value="C:spliceosomal complex"/>
    <property type="evidence" value="ECO:0007669"/>
    <property type="project" value="InterPro"/>
</dbReference>
<dbReference type="EMBL" id="BGPR01000368">
    <property type="protein sequence ID" value="GBM16109.1"/>
    <property type="molecule type" value="Genomic_DNA"/>
</dbReference>
<dbReference type="GO" id="GO:0008270">
    <property type="term" value="F:zinc ion binding"/>
    <property type="evidence" value="ECO:0007669"/>
    <property type="project" value="UniProtKB-KW"/>
</dbReference>
<evidence type="ECO:0000256" key="5">
    <source>
        <dbReference type="ARBA" id="ARBA00022473"/>
    </source>
</evidence>
<evidence type="ECO:0000256" key="11">
    <source>
        <dbReference type="ARBA" id="ARBA00023054"/>
    </source>
</evidence>
<keyword evidence="6" id="KW-0132">Cell division</keyword>
<evidence type="ECO:0000256" key="14">
    <source>
        <dbReference type="ARBA" id="ARBA00030672"/>
    </source>
</evidence>
<dbReference type="GO" id="GO:0033260">
    <property type="term" value="P:nuclear DNA replication"/>
    <property type="evidence" value="ECO:0007669"/>
    <property type="project" value="TreeGrafter"/>
</dbReference>
<dbReference type="PANTHER" id="PTHR13278:SF0">
    <property type="entry name" value="ZINC FINGER PROTEIN 830"/>
    <property type="match status" value="1"/>
</dbReference>
<dbReference type="GO" id="GO:0051301">
    <property type="term" value="P:cell division"/>
    <property type="evidence" value="ECO:0007669"/>
    <property type="project" value="UniProtKB-KW"/>
</dbReference>
<evidence type="ECO:0000256" key="3">
    <source>
        <dbReference type="ARBA" id="ARBA00017358"/>
    </source>
</evidence>
<evidence type="ECO:0000256" key="13">
    <source>
        <dbReference type="ARBA" id="ARBA00023306"/>
    </source>
</evidence>
<evidence type="ECO:0000256" key="7">
    <source>
        <dbReference type="ARBA" id="ARBA00022723"/>
    </source>
</evidence>
<dbReference type="InterPro" id="IPR003604">
    <property type="entry name" value="Matrin/U1-like-C_Znf_C2H2"/>
</dbReference>
<organism evidence="17 18">
    <name type="scientific">Araneus ventricosus</name>
    <name type="common">Orbweaver spider</name>
    <name type="synonym">Epeira ventricosa</name>
    <dbReference type="NCBI Taxonomy" id="182803"/>
    <lineage>
        <taxon>Eukaryota</taxon>
        <taxon>Metazoa</taxon>
        <taxon>Ecdysozoa</taxon>
        <taxon>Arthropoda</taxon>
        <taxon>Chelicerata</taxon>
        <taxon>Arachnida</taxon>
        <taxon>Araneae</taxon>
        <taxon>Araneomorphae</taxon>
        <taxon>Entelegynae</taxon>
        <taxon>Araneoidea</taxon>
        <taxon>Araneidae</taxon>
        <taxon>Araneus</taxon>
    </lineage>
</organism>
<dbReference type="SUPFAM" id="SSF57667">
    <property type="entry name" value="beta-beta-alpha zinc fingers"/>
    <property type="match status" value="1"/>
</dbReference>
<keyword evidence="9" id="KW-0498">Mitosis</keyword>
<keyword evidence="5" id="KW-0217">Developmental protein</keyword>
<evidence type="ECO:0000256" key="2">
    <source>
        <dbReference type="ARBA" id="ARBA00004324"/>
    </source>
</evidence>
<dbReference type="GO" id="GO:0033314">
    <property type="term" value="P:mitotic DNA replication checkpoint signaling"/>
    <property type="evidence" value="ECO:0007669"/>
    <property type="project" value="TreeGrafter"/>
</dbReference>
<feature type="compositionally biased region" description="Low complexity" evidence="15">
    <location>
        <begin position="139"/>
        <end position="152"/>
    </location>
</feature>
<dbReference type="Pfam" id="PF23406">
    <property type="entry name" value="ZNF380_CC"/>
    <property type="match status" value="1"/>
</dbReference>
<sequence>MGNQLGRSDGYEWLFLEYDSLGQLTCSICNIVVKSSNLWGTHIAGKIHKENLSKHKKSTPSIDSTHAVVVGIKRNTEQPEVSKKIKGDMKSPEDPKPPKPSSLLANYSDSNDSDMDTTDDTVPTQNSSNNGLPPGFFDSNASNSSIPPISAPETPMEENITAVAKSADASLPEGFFDDPVLDAKSYNFFFGIVNVSSVRLVSSSYFFLFCFFDSNASNANSSIPPISAPETPMEENITAVAKSADASLPEGFFDDPVLDAKARNIEYKDPVEEEWEKFQKAIAEETNVSNTIIEEDLEETVLERDIEQIDEQIHQWERVKNLQVLADDVKMKTIDKDDDNNESGNTDDDLDEDDLLDWRSKGVKKVTTALS</sequence>
<comment type="subcellular location">
    <subcellularLocation>
        <location evidence="1">Chromosome</location>
    </subcellularLocation>
    <subcellularLocation>
        <location evidence="2">Nucleus speckle</location>
    </subcellularLocation>
</comment>
<evidence type="ECO:0000256" key="15">
    <source>
        <dbReference type="SAM" id="MobiDB-lite"/>
    </source>
</evidence>
<evidence type="ECO:0000256" key="10">
    <source>
        <dbReference type="ARBA" id="ARBA00022833"/>
    </source>
</evidence>
<dbReference type="GO" id="GO:0003676">
    <property type="term" value="F:nucleic acid binding"/>
    <property type="evidence" value="ECO:0007669"/>
    <property type="project" value="InterPro"/>
</dbReference>
<keyword evidence="13" id="KW-0131">Cell cycle</keyword>
<evidence type="ECO:0000256" key="12">
    <source>
        <dbReference type="ARBA" id="ARBA00023242"/>
    </source>
</evidence>
<keyword evidence="18" id="KW-1185">Reference proteome</keyword>
<dbReference type="InterPro" id="IPR059039">
    <property type="entry name" value="ZNF380_CC"/>
</dbReference>
<keyword evidence="11" id="KW-0175">Coiled coil</keyword>
<dbReference type="SMART" id="SM00451">
    <property type="entry name" value="ZnF_U1"/>
    <property type="match status" value="1"/>
</dbReference>
<dbReference type="Proteomes" id="UP000499080">
    <property type="component" value="Unassembled WGS sequence"/>
</dbReference>
<dbReference type="Pfam" id="PF12874">
    <property type="entry name" value="zf-met"/>
    <property type="match status" value="1"/>
</dbReference>
<evidence type="ECO:0000256" key="8">
    <source>
        <dbReference type="ARBA" id="ARBA00022771"/>
    </source>
</evidence>
<dbReference type="GO" id="GO:0044773">
    <property type="term" value="P:mitotic DNA damage checkpoint signaling"/>
    <property type="evidence" value="ECO:0007669"/>
    <property type="project" value="TreeGrafter"/>
</dbReference>
<proteinExistence type="predicted"/>
<dbReference type="AlphaFoldDB" id="A0A4Y2DIS0"/>
<feature type="region of interest" description="Disordered" evidence="15">
    <location>
        <begin position="334"/>
        <end position="353"/>
    </location>
</feature>
<feature type="compositionally biased region" description="Basic and acidic residues" evidence="15">
    <location>
        <begin position="74"/>
        <end position="97"/>
    </location>
</feature>
<evidence type="ECO:0000256" key="6">
    <source>
        <dbReference type="ARBA" id="ARBA00022618"/>
    </source>
</evidence>
<keyword evidence="12" id="KW-0539">Nucleus</keyword>
<dbReference type="GO" id="GO:0016607">
    <property type="term" value="C:nuclear speck"/>
    <property type="evidence" value="ECO:0007669"/>
    <property type="project" value="UniProtKB-SubCell"/>
</dbReference>
<dbReference type="GO" id="GO:0005694">
    <property type="term" value="C:chromosome"/>
    <property type="evidence" value="ECO:0007669"/>
    <property type="project" value="UniProtKB-SubCell"/>
</dbReference>
<keyword evidence="8" id="KW-0863">Zinc-finger</keyword>
<name>A0A4Y2DIS0_ARAVE</name>
<comment type="caution">
    <text evidence="17">The sequence shown here is derived from an EMBL/GenBank/DDBJ whole genome shotgun (WGS) entry which is preliminary data.</text>
</comment>
<evidence type="ECO:0000256" key="9">
    <source>
        <dbReference type="ARBA" id="ARBA00022776"/>
    </source>
</evidence>
<protein>
    <recommendedName>
        <fullName evidence="3">Zinc finger protein 830</fullName>
    </recommendedName>
    <alternativeName>
        <fullName evidence="14">Coiled-coil domain-containing protein 16</fullName>
    </alternativeName>
</protein>
<dbReference type="InterPro" id="IPR013087">
    <property type="entry name" value="Znf_C2H2_type"/>
</dbReference>
<accession>A0A4Y2DIS0</accession>
<dbReference type="PANTHER" id="PTHR13278">
    <property type="entry name" value="ZINC FINGER PROTEIN 830"/>
    <property type="match status" value="1"/>
</dbReference>
<evidence type="ECO:0000256" key="4">
    <source>
        <dbReference type="ARBA" id="ARBA00022454"/>
    </source>
</evidence>
<dbReference type="InterPro" id="IPR036236">
    <property type="entry name" value="Znf_C2H2_sf"/>
</dbReference>
<evidence type="ECO:0000313" key="18">
    <source>
        <dbReference type="Proteomes" id="UP000499080"/>
    </source>
</evidence>
<feature type="region of interest" description="Disordered" evidence="15">
    <location>
        <begin position="52"/>
        <end position="153"/>
    </location>
</feature>
<dbReference type="OrthoDB" id="6433239at2759"/>
<dbReference type="InterPro" id="IPR040050">
    <property type="entry name" value="ZNF830-like"/>
</dbReference>
<evidence type="ECO:0000259" key="16">
    <source>
        <dbReference type="SMART" id="SM00451"/>
    </source>
</evidence>
<evidence type="ECO:0000313" key="17">
    <source>
        <dbReference type="EMBL" id="GBM16109.1"/>
    </source>
</evidence>
<evidence type="ECO:0000256" key="1">
    <source>
        <dbReference type="ARBA" id="ARBA00004286"/>
    </source>
</evidence>
<keyword evidence="4" id="KW-0158">Chromosome</keyword>
<feature type="compositionally biased region" description="Acidic residues" evidence="15">
    <location>
        <begin position="336"/>
        <end position="353"/>
    </location>
</feature>
<keyword evidence="10" id="KW-0862">Zinc</keyword>
<keyword evidence="7" id="KW-0479">Metal-binding</keyword>